<evidence type="ECO:0000313" key="2">
    <source>
        <dbReference type="Proteomes" id="UP001417504"/>
    </source>
</evidence>
<comment type="caution">
    <text evidence="1">The sequence shown here is derived from an EMBL/GenBank/DDBJ whole genome shotgun (WGS) entry which is preliminary data.</text>
</comment>
<organism evidence="1 2">
    <name type="scientific">Stephania japonica</name>
    <dbReference type="NCBI Taxonomy" id="461633"/>
    <lineage>
        <taxon>Eukaryota</taxon>
        <taxon>Viridiplantae</taxon>
        <taxon>Streptophyta</taxon>
        <taxon>Embryophyta</taxon>
        <taxon>Tracheophyta</taxon>
        <taxon>Spermatophyta</taxon>
        <taxon>Magnoliopsida</taxon>
        <taxon>Ranunculales</taxon>
        <taxon>Menispermaceae</taxon>
        <taxon>Menispermoideae</taxon>
        <taxon>Cissampelideae</taxon>
        <taxon>Stephania</taxon>
    </lineage>
</organism>
<keyword evidence="2" id="KW-1185">Reference proteome</keyword>
<dbReference type="Proteomes" id="UP001417504">
    <property type="component" value="Unassembled WGS sequence"/>
</dbReference>
<protein>
    <submittedName>
        <fullName evidence="1">Uncharacterized protein</fullName>
    </submittedName>
</protein>
<evidence type="ECO:0000313" key="1">
    <source>
        <dbReference type="EMBL" id="KAK9096053.1"/>
    </source>
</evidence>
<accession>A0AAP0EUD2</accession>
<name>A0AAP0EUD2_9MAGN</name>
<gene>
    <name evidence="1" type="ORF">Sjap_021550</name>
</gene>
<reference evidence="1 2" key="1">
    <citation type="submission" date="2024-01" db="EMBL/GenBank/DDBJ databases">
        <title>Genome assemblies of Stephania.</title>
        <authorList>
            <person name="Yang L."/>
        </authorList>
    </citation>
    <scope>NUCLEOTIDE SEQUENCE [LARGE SCALE GENOMIC DNA]</scope>
    <source>
        <strain evidence="1">QJT</strain>
        <tissue evidence="1">Leaf</tissue>
    </source>
</reference>
<dbReference type="AlphaFoldDB" id="A0AAP0EUD2"/>
<dbReference type="EMBL" id="JBBNAE010000009">
    <property type="protein sequence ID" value="KAK9096053.1"/>
    <property type="molecule type" value="Genomic_DNA"/>
</dbReference>
<sequence>MRADSLRLMSCNADPILVQKTLGVCFVEEPNFFVASVVTMWVMPIRRTLLSTLFEQTAQVQALLMPSLLLESTMSKSALFSPPLKNLVSLSSGDSVKSVLPNASPLLIKNILHVANDKKRGSQSILHL</sequence>
<proteinExistence type="predicted"/>